<dbReference type="InterPro" id="IPR017970">
    <property type="entry name" value="Homeobox_CS"/>
</dbReference>
<dbReference type="AlphaFoldDB" id="A0A3P8YLP3"/>
<dbReference type="Proteomes" id="UP000265140">
    <property type="component" value="Chromosome 8"/>
</dbReference>
<dbReference type="PANTHER" id="PTHR24204">
    <property type="entry name" value="INSULIN GENE ENHANCER PROTEIN"/>
    <property type="match status" value="1"/>
</dbReference>
<reference evidence="14" key="4">
    <citation type="submission" date="2025-09" db="UniProtKB">
        <authorList>
            <consortium name="Ensembl"/>
        </authorList>
    </citation>
    <scope>IDENTIFICATION</scope>
</reference>
<evidence type="ECO:0000256" key="10">
    <source>
        <dbReference type="PROSITE-ProRule" id="PRU00125"/>
    </source>
</evidence>
<evidence type="ECO:0000259" key="12">
    <source>
        <dbReference type="PROSITE" id="PS50023"/>
    </source>
</evidence>
<dbReference type="Gene3D" id="1.10.10.60">
    <property type="entry name" value="Homeodomain-like"/>
    <property type="match status" value="1"/>
</dbReference>
<evidence type="ECO:0000256" key="9">
    <source>
        <dbReference type="PROSITE-ProRule" id="PRU00108"/>
    </source>
</evidence>
<dbReference type="GO" id="GO:0003677">
    <property type="term" value="F:DNA binding"/>
    <property type="evidence" value="ECO:0007669"/>
    <property type="project" value="UniProtKB-UniRule"/>
</dbReference>
<dbReference type="Gene3D" id="2.10.110.10">
    <property type="entry name" value="Cysteine Rich Protein"/>
    <property type="match status" value="2"/>
</dbReference>
<dbReference type="Pfam" id="PF00412">
    <property type="entry name" value="LIM"/>
    <property type="match status" value="2"/>
</dbReference>
<dbReference type="PROSITE" id="PS50071">
    <property type="entry name" value="HOMEOBOX_2"/>
    <property type="match status" value="1"/>
</dbReference>
<dbReference type="InterPro" id="IPR001356">
    <property type="entry name" value="HD"/>
</dbReference>
<feature type="domain" description="LIM zinc-binding" evidence="12">
    <location>
        <begin position="52"/>
        <end position="114"/>
    </location>
</feature>
<dbReference type="InParanoid" id="A0A3P8YLP3"/>
<keyword evidence="5 10" id="KW-0440">LIM domain</keyword>
<dbReference type="GO" id="GO:0048665">
    <property type="term" value="P:neuron fate specification"/>
    <property type="evidence" value="ECO:0007669"/>
    <property type="project" value="InterPro"/>
</dbReference>
<organism evidence="14 15">
    <name type="scientific">Esox lucius</name>
    <name type="common">Northern pike</name>
    <dbReference type="NCBI Taxonomy" id="8010"/>
    <lineage>
        <taxon>Eukaryota</taxon>
        <taxon>Metazoa</taxon>
        <taxon>Chordata</taxon>
        <taxon>Craniata</taxon>
        <taxon>Vertebrata</taxon>
        <taxon>Euteleostomi</taxon>
        <taxon>Actinopterygii</taxon>
        <taxon>Neopterygii</taxon>
        <taxon>Teleostei</taxon>
        <taxon>Protacanthopterygii</taxon>
        <taxon>Esociformes</taxon>
        <taxon>Esocidae</taxon>
        <taxon>Esox</taxon>
    </lineage>
</organism>
<dbReference type="SMART" id="SM00132">
    <property type="entry name" value="LIM"/>
    <property type="match status" value="2"/>
</dbReference>
<reference evidence="14" key="2">
    <citation type="submission" date="2020-02" db="EMBL/GenBank/DDBJ databases">
        <title>Esox lucius (northern pike) genome, fEsoLuc1, primary haplotype.</title>
        <authorList>
            <person name="Myers G."/>
            <person name="Karagic N."/>
            <person name="Meyer A."/>
            <person name="Pippel M."/>
            <person name="Reichard M."/>
            <person name="Winkler S."/>
            <person name="Tracey A."/>
            <person name="Sims Y."/>
            <person name="Howe K."/>
            <person name="Rhie A."/>
            <person name="Formenti G."/>
            <person name="Durbin R."/>
            <person name="Fedrigo O."/>
            <person name="Jarvis E.D."/>
        </authorList>
    </citation>
    <scope>NUCLEOTIDE SEQUENCE [LARGE SCALE GENOMIC DNA]</scope>
</reference>
<keyword evidence="4 10" id="KW-0862">Zinc</keyword>
<evidence type="ECO:0000256" key="8">
    <source>
        <dbReference type="ARBA" id="ARBA00023242"/>
    </source>
</evidence>
<keyword evidence="15" id="KW-1185">Reference proteome</keyword>
<dbReference type="SUPFAM" id="SSF57716">
    <property type="entry name" value="Glucocorticoid receptor-like (DNA-binding domain)"/>
    <property type="match status" value="1"/>
</dbReference>
<protein>
    <recommendedName>
        <fullName evidence="16">LIM homeobox transcription factor 1, alpha</fullName>
    </recommendedName>
</protein>
<dbReference type="GO" id="GO:0046872">
    <property type="term" value="F:metal ion binding"/>
    <property type="evidence" value="ECO:0007669"/>
    <property type="project" value="UniProtKB-KW"/>
</dbReference>
<dbReference type="GO" id="GO:0005634">
    <property type="term" value="C:nucleus"/>
    <property type="evidence" value="ECO:0007669"/>
    <property type="project" value="UniProtKB-SubCell"/>
</dbReference>
<dbReference type="SMART" id="SM00389">
    <property type="entry name" value="HOX"/>
    <property type="match status" value="1"/>
</dbReference>
<dbReference type="GO" id="GO:0045944">
    <property type="term" value="P:positive regulation of transcription by RNA polymerase II"/>
    <property type="evidence" value="ECO:0007669"/>
    <property type="project" value="InterPro"/>
</dbReference>
<feature type="domain" description="LIM zinc-binding" evidence="12">
    <location>
        <begin position="115"/>
        <end position="176"/>
    </location>
</feature>
<keyword evidence="6 9" id="KW-0238">DNA-binding</keyword>
<evidence type="ECO:0000256" key="6">
    <source>
        <dbReference type="ARBA" id="ARBA00023125"/>
    </source>
</evidence>
<accession>A0A3P8YLP3</accession>
<dbReference type="GO" id="GO:0000981">
    <property type="term" value="F:DNA-binding transcription factor activity, RNA polymerase II-specific"/>
    <property type="evidence" value="ECO:0007669"/>
    <property type="project" value="InterPro"/>
</dbReference>
<dbReference type="CDD" id="cd00086">
    <property type="entry name" value="homeodomain"/>
    <property type="match status" value="1"/>
</dbReference>
<evidence type="ECO:0008006" key="16">
    <source>
        <dbReference type="Google" id="ProtNLM"/>
    </source>
</evidence>
<evidence type="ECO:0000256" key="7">
    <source>
        <dbReference type="ARBA" id="ARBA00023155"/>
    </source>
</evidence>
<dbReference type="InterPro" id="IPR047169">
    <property type="entry name" value="ISL1/2-like"/>
</dbReference>
<evidence type="ECO:0000256" key="3">
    <source>
        <dbReference type="ARBA" id="ARBA00022737"/>
    </source>
</evidence>
<dbReference type="GeneTree" id="ENSGT00940000153731"/>
<dbReference type="InterPro" id="IPR001781">
    <property type="entry name" value="Znf_LIM"/>
</dbReference>
<evidence type="ECO:0000256" key="1">
    <source>
        <dbReference type="ARBA" id="ARBA00004123"/>
    </source>
</evidence>
<reference evidence="14" key="3">
    <citation type="submission" date="2025-08" db="UniProtKB">
        <authorList>
            <consortium name="Ensembl"/>
        </authorList>
    </citation>
    <scope>IDENTIFICATION</scope>
</reference>
<dbReference type="PROSITE" id="PS50023">
    <property type="entry name" value="LIM_DOMAIN_2"/>
    <property type="match status" value="2"/>
</dbReference>
<evidence type="ECO:0000256" key="2">
    <source>
        <dbReference type="ARBA" id="ARBA00022723"/>
    </source>
</evidence>
<dbReference type="Pfam" id="PF00046">
    <property type="entry name" value="Homeodomain"/>
    <property type="match status" value="1"/>
</dbReference>
<feature type="DNA-binding region" description="Homeobox" evidence="9">
    <location>
        <begin position="200"/>
        <end position="259"/>
    </location>
</feature>
<dbReference type="SUPFAM" id="SSF46689">
    <property type="entry name" value="Homeodomain-like"/>
    <property type="match status" value="1"/>
</dbReference>
<keyword evidence="3" id="KW-0677">Repeat</keyword>
<dbReference type="PANTHER" id="PTHR24204:SF8">
    <property type="entry name" value="TAILUP, ISOFORM A"/>
    <property type="match status" value="1"/>
</dbReference>
<dbReference type="GO" id="GO:0007409">
    <property type="term" value="P:axonogenesis"/>
    <property type="evidence" value="ECO:0007669"/>
    <property type="project" value="TreeGrafter"/>
</dbReference>
<keyword evidence="7 9" id="KW-0371">Homeobox</keyword>
<evidence type="ECO:0000256" key="5">
    <source>
        <dbReference type="ARBA" id="ARBA00023038"/>
    </source>
</evidence>
<reference evidence="15" key="1">
    <citation type="journal article" date="2014" name="PLoS ONE">
        <title>The genome and linkage map of the northern pike (Esox lucius): conserved synteny revealed between the salmonid sister group and the Neoteleostei.</title>
        <authorList>
            <person name="Rondeau E.B."/>
            <person name="Minkley D.R."/>
            <person name="Leong J.S."/>
            <person name="Messmer A.M."/>
            <person name="Jantzen J.R."/>
            <person name="von Schalburg K.R."/>
            <person name="Lemon C."/>
            <person name="Bird N.H."/>
            <person name="Koop B.F."/>
        </authorList>
    </citation>
    <scope>NUCLEOTIDE SEQUENCE</scope>
</reference>
<dbReference type="InterPro" id="IPR009057">
    <property type="entry name" value="Homeodomain-like_sf"/>
</dbReference>
<dbReference type="PROSITE" id="PS00027">
    <property type="entry name" value="HOMEOBOX_1"/>
    <property type="match status" value="1"/>
</dbReference>
<evidence type="ECO:0000313" key="14">
    <source>
        <dbReference type="Ensembl" id="ENSELUP00000017469.2"/>
    </source>
</evidence>
<comment type="subcellular location">
    <subcellularLocation>
        <location evidence="1 9 11">Nucleus</location>
    </subcellularLocation>
</comment>
<evidence type="ECO:0000256" key="4">
    <source>
        <dbReference type="ARBA" id="ARBA00022833"/>
    </source>
</evidence>
<keyword evidence="2 10" id="KW-0479">Metal-binding</keyword>
<dbReference type="FunFam" id="1.10.10.60:FF:000041">
    <property type="entry name" value="insulin gene enhancer protein ISL-1"/>
    <property type="match status" value="1"/>
</dbReference>
<dbReference type="Ensembl" id="ENSELUT00000027093.3">
    <property type="protein sequence ID" value="ENSELUP00000017469.2"/>
    <property type="gene ID" value="ENSELUG00000017276.3"/>
</dbReference>
<sequence>MLCYGPFSEESLLNPSQTGLQTLQTVDFLVFFRVFSAASRCNGDLCPPGAVWPCTGCGEPIRDPEVLRVGTDQQWHIGCLYCDECHCPLGESVSCFLRNGRTLCRTDYGRLFAEKCKVCGEALLSSDLVVRAGGQIYHPACLHCSICGALLRPGDSFTLGPQGPRCQAEHTTPEQQNREGDTLKQIKGSVRCEDRLKSRRVRMRTVLSDSQLRALRSCYSQSPRPDALAKLQLSRLTGLNQRVIRVWFQNKRCKDKKSHARRGARPAGGFTVSQVRVCACECERESSSNLTLVSKSLFQALLSARPMVVLSPETPDFALQIYIFKSPWQSHDGHATDRKDHFLTETSQVRDSWDHTSKLFHSCLIYHSFFRLTPRVFH</sequence>
<evidence type="ECO:0000256" key="11">
    <source>
        <dbReference type="RuleBase" id="RU000682"/>
    </source>
</evidence>
<proteinExistence type="predicted"/>
<dbReference type="Bgee" id="ENSELUG00000017276">
    <property type="expression patterns" value="Expressed in camera-type eye and 2 other cell types or tissues"/>
</dbReference>
<feature type="domain" description="Homeobox" evidence="13">
    <location>
        <begin position="198"/>
        <end position="258"/>
    </location>
</feature>
<keyword evidence="8 9" id="KW-0539">Nucleus</keyword>
<evidence type="ECO:0000313" key="15">
    <source>
        <dbReference type="Proteomes" id="UP000265140"/>
    </source>
</evidence>
<name>A0A3P8YLP3_ESOLU</name>
<evidence type="ECO:0000259" key="13">
    <source>
        <dbReference type="PROSITE" id="PS50071"/>
    </source>
</evidence>
<dbReference type="PROSITE" id="PS00478">
    <property type="entry name" value="LIM_DOMAIN_1"/>
    <property type="match status" value="1"/>
</dbReference>